<dbReference type="EMBL" id="JAVHNQ010000004">
    <property type="protein sequence ID" value="KAK6349453.1"/>
    <property type="molecule type" value="Genomic_DNA"/>
</dbReference>
<protein>
    <submittedName>
        <fullName evidence="2">Uncharacterized protein</fullName>
    </submittedName>
</protein>
<evidence type="ECO:0000313" key="2">
    <source>
        <dbReference type="EMBL" id="KAK6349453.1"/>
    </source>
</evidence>
<feature type="transmembrane region" description="Helical" evidence="1">
    <location>
        <begin position="6"/>
        <end position="26"/>
    </location>
</feature>
<reference evidence="2 3" key="1">
    <citation type="submission" date="2019-10" db="EMBL/GenBank/DDBJ databases">
        <authorList>
            <person name="Palmer J.M."/>
        </authorList>
    </citation>
    <scope>NUCLEOTIDE SEQUENCE [LARGE SCALE GENOMIC DNA]</scope>
    <source>
        <strain evidence="2 3">TWF696</strain>
    </source>
</reference>
<accession>A0AAV9UVE5</accession>
<evidence type="ECO:0000256" key="1">
    <source>
        <dbReference type="SAM" id="Phobius"/>
    </source>
</evidence>
<keyword evidence="1" id="KW-1133">Transmembrane helix</keyword>
<keyword evidence="3" id="KW-1185">Reference proteome</keyword>
<evidence type="ECO:0000313" key="3">
    <source>
        <dbReference type="Proteomes" id="UP001375240"/>
    </source>
</evidence>
<sequence length="335" mass="38660">MRIVGFWFNYIGLVGLTVFLTHISGIHGLRVTVPWSPYWTRYINEQYYTLRRIAQWIDILKDVYTEDLPLGLRDEPLLAPEQRELSLTYLIDTLHVALDQFDQALVELRERAMPPCPMEDQVFVTQGLQRWDCGSLNDMESISRFLSLVVSTSTQARDYLVGVRRSSYFLIGLRSPDIIGGPRVSNDNDRHIVALSVSLADGKLNMRTRRITIDTEGSTKFLEKWGKVWQRLETEVEFLQTAYIDAVTFLRSPEWTRLIRQWNPRPEGQIDWTIPNVLSQMITWYEGWIRPLEGMLRGVARLGPVPTGPPHWQQRDIDEVNGLYGRTGPGGDLVL</sequence>
<organism evidence="2 3">
    <name type="scientific">Orbilia brochopaga</name>
    <dbReference type="NCBI Taxonomy" id="3140254"/>
    <lineage>
        <taxon>Eukaryota</taxon>
        <taxon>Fungi</taxon>
        <taxon>Dikarya</taxon>
        <taxon>Ascomycota</taxon>
        <taxon>Pezizomycotina</taxon>
        <taxon>Orbiliomycetes</taxon>
        <taxon>Orbiliales</taxon>
        <taxon>Orbiliaceae</taxon>
        <taxon>Orbilia</taxon>
    </lineage>
</organism>
<dbReference type="Proteomes" id="UP001375240">
    <property type="component" value="Unassembled WGS sequence"/>
</dbReference>
<gene>
    <name evidence="2" type="ORF">TWF696_005737</name>
</gene>
<keyword evidence="1" id="KW-0812">Transmembrane</keyword>
<dbReference type="AlphaFoldDB" id="A0AAV9UVE5"/>
<keyword evidence="1" id="KW-0472">Membrane</keyword>
<comment type="caution">
    <text evidence="2">The sequence shown here is derived from an EMBL/GenBank/DDBJ whole genome shotgun (WGS) entry which is preliminary data.</text>
</comment>
<proteinExistence type="predicted"/>
<name>A0AAV9UVE5_9PEZI</name>